<dbReference type="AlphaFoldDB" id="A0A6J6VZW8"/>
<reference evidence="3" key="1">
    <citation type="submission" date="2020-05" db="EMBL/GenBank/DDBJ databases">
        <authorList>
            <person name="Chiriac C."/>
            <person name="Salcher M."/>
            <person name="Ghai R."/>
            <person name="Kavagutti S V."/>
        </authorList>
    </citation>
    <scope>NUCLEOTIDE SEQUENCE</scope>
</reference>
<feature type="domain" description="Activator of Hsp90 ATPase homologue 1/2-like C-terminal" evidence="2">
    <location>
        <begin position="14"/>
        <end position="154"/>
    </location>
</feature>
<name>A0A6J6VZW8_9ZZZZ</name>
<dbReference type="CDD" id="cd07814">
    <property type="entry name" value="SRPBCC_CalC_Aha1-like"/>
    <property type="match status" value="1"/>
</dbReference>
<sequence>MTFAHLYSVKREFNVSIDKLWHAWTDAPALSAWHHPVGMSCVPGATQSEMKIGGLWTYAVELPGRESISYFYGKYSLIQENLRFEHSMHYTESKDAFELKDFNTPAHQISVEFETRGENSWSKFSQYGEAPEAQVALMTQGIESYFDSLGEFLES</sequence>
<dbReference type="InterPro" id="IPR023393">
    <property type="entry name" value="START-like_dom_sf"/>
</dbReference>
<organism evidence="3">
    <name type="scientific">freshwater metagenome</name>
    <dbReference type="NCBI Taxonomy" id="449393"/>
    <lineage>
        <taxon>unclassified sequences</taxon>
        <taxon>metagenomes</taxon>
        <taxon>ecological metagenomes</taxon>
    </lineage>
</organism>
<dbReference type="SUPFAM" id="SSF55961">
    <property type="entry name" value="Bet v1-like"/>
    <property type="match status" value="1"/>
</dbReference>
<proteinExistence type="inferred from homology"/>
<comment type="similarity">
    <text evidence="1">Belongs to the AHA1 family.</text>
</comment>
<evidence type="ECO:0000259" key="2">
    <source>
        <dbReference type="Pfam" id="PF08327"/>
    </source>
</evidence>
<dbReference type="Gene3D" id="3.30.530.20">
    <property type="match status" value="1"/>
</dbReference>
<accession>A0A6J6VZW8</accession>
<dbReference type="Pfam" id="PF08327">
    <property type="entry name" value="AHSA1"/>
    <property type="match status" value="1"/>
</dbReference>
<evidence type="ECO:0000313" key="3">
    <source>
        <dbReference type="EMBL" id="CAB4776806.1"/>
    </source>
</evidence>
<evidence type="ECO:0000256" key="1">
    <source>
        <dbReference type="ARBA" id="ARBA00006817"/>
    </source>
</evidence>
<dbReference type="InterPro" id="IPR013538">
    <property type="entry name" value="ASHA1/2-like_C"/>
</dbReference>
<dbReference type="EMBL" id="CAEZZR010000078">
    <property type="protein sequence ID" value="CAB4776806.1"/>
    <property type="molecule type" value="Genomic_DNA"/>
</dbReference>
<protein>
    <submittedName>
        <fullName evidence="3">Unannotated protein</fullName>
    </submittedName>
</protein>
<gene>
    <name evidence="3" type="ORF">UFOPK2907_00887</name>
</gene>